<gene>
    <name evidence="2" type="ORF">J3998_01305</name>
</gene>
<organism evidence="2 3">
    <name type="scientific">Thiomicrorhabdus marina</name>
    <dbReference type="NCBI Taxonomy" id="2818442"/>
    <lineage>
        <taxon>Bacteria</taxon>
        <taxon>Pseudomonadati</taxon>
        <taxon>Pseudomonadota</taxon>
        <taxon>Gammaproteobacteria</taxon>
        <taxon>Thiotrichales</taxon>
        <taxon>Piscirickettsiaceae</taxon>
        <taxon>Thiomicrorhabdus</taxon>
    </lineage>
</organism>
<evidence type="ECO:0000313" key="2">
    <source>
        <dbReference type="EMBL" id="MBO1926198.1"/>
    </source>
</evidence>
<feature type="region of interest" description="Disordered" evidence="1">
    <location>
        <begin position="358"/>
        <end position="400"/>
    </location>
</feature>
<sequence>MAEIYQNTPPIREFPTGDWTIIWHGRVTRNPDVPSELLIEVLIRSKNGNRIIQIGVGQLPLLKLGCNWIDKRQTIREPSQIERFNLPKINISRETIRTIEAWDKIEAGKYAIPPSIREIPKEFASSNCLAIQYNNDPYGIIIPASEVARFYYCHSTDLAHSAFWGEYSYDLNDIVNYGKCGFDPELDRAIIHLRQRFSDVDAWTIGRILFDKNAEQGVQEIHDSLLRNLDTSKSGFFECGIPFIGTTRWIAKGLQIGTQSKPRYLILQLLKCSHPFPFIQLQVDRDNNSTKADTETDIEPEDKTTYDRNLNKDDENELDGQELNSDTETHKNLPIQNILSQSLQFDFLENKEIIKPESKEYNRYKSPPNKPKAPKAEGLGTGQGDYSKDSTNQQAKINRSKGVGADLEMLQEAVDQLSKQGMNIKIRRVDVVPLSEASTRRQWAYLESASRTRRSYIAVDIQSNGIHYCWIDIQQRRKGECTVGLLKSDHKIGDETLDSIMKNLARYKGVWEGENGSVVSGISIKLDRVLHTWNSVQKLSYIIEDKTSPNQSHQCI</sequence>
<name>A0ABS3Q262_9GAMM</name>
<feature type="compositionally biased region" description="Basic and acidic residues" evidence="1">
    <location>
        <begin position="301"/>
        <end position="313"/>
    </location>
</feature>
<accession>A0ABS3Q262</accession>
<keyword evidence="3" id="KW-1185">Reference proteome</keyword>
<feature type="region of interest" description="Disordered" evidence="1">
    <location>
        <begin position="287"/>
        <end position="331"/>
    </location>
</feature>
<protein>
    <submittedName>
        <fullName evidence="2">Uncharacterized protein</fullName>
    </submittedName>
</protein>
<proteinExistence type="predicted"/>
<dbReference type="RefSeq" id="WP_208146682.1">
    <property type="nucleotide sequence ID" value="NZ_JAGETV010000002.1"/>
</dbReference>
<dbReference type="EMBL" id="JAGETV010000002">
    <property type="protein sequence ID" value="MBO1926198.1"/>
    <property type="molecule type" value="Genomic_DNA"/>
</dbReference>
<evidence type="ECO:0000256" key="1">
    <source>
        <dbReference type="SAM" id="MobiDB-lite"/>
    </source>
</evidence>
<dbReference type="Proteomes" id="UP000664835">
    <property type="component" value="Unassembled WGS sequence"/>
</dbReference>
<evidence type="ECO:0000313" key="3">
    <source>
        <dbReference type="Proteomes" id="UP000664835"/>
    </source>
</evidence>
<reference evidence="2 3" key="1">
    <citation type="submission" date="2021-03" db="EMBL/GenBank/DDBJ databases">
        <title>Thiomicrorhabdus sp.nov.,novel sulfur-oxidizing bacteria isolated from coastal sediment.</title>
        <authorList>
            <person name="Liu X."/>
        </authorList>
    </citation>
    <scope>NUCLEOTIDE SEQUENCE [LARGE SCALE GENOMIC DNA]</scope>
    <source>
        <strain evidence="2 3">6S2-11</strain>
    </source>
</reference>
<comment type="caution">
    <text evidence="2">The sequence shown here is derived from an EMBL/GenBank/DDBJ whole genome shotgun (WGS) entry which is preliminary data.</text>
</comment>